<accession>A0A067MEV4</accession>
<dbReference type="HOGENOM" id="CLU_048296_1_0_1"/>
<dbReference type="OrthoDB" id="2746456at2759"/>
<dbReference type="STRING" id="930990.A0A067MEV4"/>
<sequence length="318" mass="36241">MGSAHFADFFSREKYEIVGVIDGCDIIQLEGRACDFSALLDWLYPGGLSQVIDLEPSFFTLACLLRASCLWTSPAAKAWVLKKLKERWPVDVGEISSQFDLLRYATKAIVLLGACGEASLIKQAFYSLLCEVDVESGAQAEIQSQDSDSPPTEMPGVHEGEYYHEPPIWAAHDSALSRRDIVRFIRLQNFAAQRWRTLTLKAPTYGFLSNGGCHERSSCLGVFKKIWHPSVTEAEFSDRGRFDPLLCLQILKDMEWEEQGICSACARDCRERWEYERQRFWDDLDDELGIRGSNSRQRQDYRVVLLGNFEPYSHTITL</sequence>
<dbReference type="InParanoid" id="A0A067MEV4"/>
<keyword evidence="2" id="KW-1185">Reference proteome</keyword>
<gene>
    <name evidence="1" type="ORF">BOTBODRAFT_56289</name>
</gene>
<reference evidence="2" key="1">
    <citation type="journal article" date="2014" name="Proc. Natl. Acad. Sci. U.S.A.">
        <title>Extensive sampling of basidiomycete genomes demonstrates inadequacy of the white-rot/brown-rot paradigm for wood decay fungi.</title>
        <authorList>
            <person name="Riley R."/>
            <person name="Salamov A.A."/>
            <person name="Brown D.W."/>
            <person name="Nagy L.G."/>
            <person name="Floudas D."/>
            <person name="Held B.W."/>
            <person name="Levasseur A."/>
            <person name="Lombard V."/>
            <person name="Morin E."/>
            <person name="Otillar R."/>
            <person name="Lindquist E.A."/>
            <person name="Sun H."/>
            <person name="LaButti K.M."/>
            <person name="Schmutz J."/>
            <person name="Jabbour D."/>
            <person name="Luo H."/>
            <person name="Baker S.E."/>
            <person name="Pisabarro A.G."/>
            <person name="Walton J.D."/>
            <person name="Blanchette R.A."/>
            <person name="Henrissat B."/>
            <person name="Martin F."/>
            <person name="Cullen D."/>
            <person name="Hibbett D.S."/>
            <person name="Grigoriev I.V."/>
        </authorList>
    </citation>
    <scope>NUCLEOTIDE SEQUENCE [LARGE SCALE GENOMIC DNA]</scope>
    <source>
        <strain evidence="2">FD-172 SS1</strain>
    </source>
</reference>
<name>A0A067MEV4_BOTB1</name>
<dbReference type="EMBL" id="KL198045">
    <property type="protein sequence ID" value="KDQ13245.1"/>
    <property type="molecule type" value="Genomic_DNA"/>
</dbReference>
<protein>
    <recommendedName>
        <fullName evidence="3">BTB domain-containing protein</fullName>
    </recommendedName>
</protein>
<evidence type="ECO:0000313" key="1">
    <source>
        <dbReference type="EMBL" id="KDQ13245.1"/>
    </source>
</evidence>
<evidence type="ECO:0008006" key="3">
    <source>
        <dbReference type="Google" id="ProtNLM"/>
    </source>
</evidence>
<proteinExistence type="predicted"/>
<evidence type="ECO:0000313" key="2">
    <source>
        <dbReference type="Proteomes" id="UP000027195"/>
    </source>
</evidence>
<organism evidence="1 2">
    <name type="scientific">Botryobasidium botryosum (strain FD-172 SS1)</name>
    <dbReference type="NCBI Taxonomy" id="930990"/>
    <lineage>
        <taxon>Eukaryota</taxon>
        <taxon>Fungi</taxon>
        <taxon>Dikarya</taxon>
        <taxon>Basidiomycota</taxon>
        <taxon>Agaricomycotina</taxon>
        <taxon>Agaricomycetes</taxon>
        <taxon>Cantharellales</taxon>
        <taxon>Botryobasidiaceae</taxon>
        <taxon>Botryobasidium</taxon>
    </lineage>
</organism>
<dbReference type="AlphaFoldDB" id="A0A067MEV4"/>
<dbReference type="Proteomes" id="UP000027195">
    <property type="component" value="Unassembled WGS sequence"/>
</dbReference>